<dbReference type="Proteomes" id="UP000094065">
    <property type="component" value="Unassembled WGS sequence"/>
</dbReference>
<protein>
    <submittedName>
        <fullName evidence="1">Uncharacterized protein</fullName>
    </submittedName>
</protein>
<gene>
    <name evidence="1" type="ORF">L202_08132</name>
</gene>
<evidence type="ECO:0000313" key="2">
    <source>
        <dbReference type="Proteomes" id="UP000094065"/>
    </source>
</evidence>
<name>A0A1E3H8R0_9TREE</name>
<accession>A0A1E3H8R0</accession>
<proteinExistence type="predicted"/>
<dbReference type="GeneID" id="30159441"/>
<dbReference type="EMBL" id="AWGJ01000014">
    <property type="protein sequence ID" value="ODN72693.1"/>
    <property type="molecule type" value="Genomic_DNA"/>
</dbReference>
<organism evidence="1 2">
    <name type="scientific">Cryptococcus amylolentus CBS 6039</name>
    <dbReference type="NCBI Taxonomy" id="1295533"/>
    <lineage>
        <taxon>Eukaryota</taxon>
        <taxon>Fungi</taxon>
        <taxon>Dikarya</taxon>
        <taxon>Basidiomycota</taxon>
        <taxon>Agaricomycotina</taxon>
        <taxon>Tremellomycetes</taxon>
        <taxon>Tremellales</taxon>
        <taxon>Cryptococcaceae</taxon>
        <taxon>Cryptococcus</taxon>
    </lineage>
</organism>
<keyword evidence="2" id="KW-1185">Reference proteome</keyword>
<reference evidence="1 2" key="1">
    <citation type="submission" date="2016-06" db="EMBL/GenBank/DDBJ databases">
        <title>Evolution of pathogenesis and genome organization in the Tremellales.</title>
        <authorList>
            <person name="Cuomo C."/>
            <person name="Litvintseva A."/>
            <person name="Heitman J."/>
            <person name="Chen Y."/>
            <person name="Sun S."/>
            <person name="Springer D."/>
            <person name="Dromer F."/>
            <person name="Young S."/>
            <person name="Zeng Q."/>
            <person name="Chapman S."/>
            <person name="Gujja S."/>
            <person name="Saif S."/>
            <person name="Birren B."/>
        </authorList>
    </citation>
    <scope>NUCLEOTIDE SEQUENCE [LARGE SCALE GENOMIC DNA]</scope>
    <source>
        <strain evidence="1 2">CBS 6039</strain>
    </source>
</reference>
<dbReference type="RefSeq" id="XP_018988634.1">
    <property type="nucleotide sequence ID" value="XM_019142971.1"/>
</dbReference>
<evidence type="ECO:0000313" key="1">
    <source>
        <dbReference type="EMBL" id="ODN72693.1"/>
    </source>
</evidence>
<comment type="caution">
    <text evidence="1">The sequence shown here is derived from an EMBL/GenBank/DDBJ whole genome shotgun (WGS) entry which is preliminary data.</text>
</comment>
<dbReference type="AlphaFoldDB" id="A0A1E3H8R0"/>
<sequence length="378" mass="42341">MSPASRVAHTTDILHSIFSHISAGNDLASLLRTSPLFFGLIARKLYRSLPISNVLNPFSGVNAGGRGGPYGKAKLARTAARRSVWEDWYEYPPLLTAETVIIHPADRKARQESGYDLTLPYKALIRHLCSDATRLHLSTPYITAGAKGIETLATMPSLPCVETLVMMANAGEIGQLTYVVGDFHYTWDCSHEAHPPCFNIEAVHILLWGDLVYPEEELESPAWDEDRLHRLAVATNANLESKIFHKLCELALRLGARFNTKKLWLYNADRALERLSWKRGKSAKVDTFKARVEKRFLAGFGAGSQVFWRTGREFYEAFGDLSARDKTEEWYHTAVLAPSAKLVSLRDRLAAKTKFPADTFVGLTEQDAERALETFKSN</sequence>